<evidence type="ECO:0000256" key="2">
    <source>
        <dbReference type="ARBA" id="ARBA00004201"/>
    </source>
</evidence>
<organism evidence="9 10">
    <name type="scientific">Chytriomyces confervae</name>
    <dbReference type="NCBI Taxonomy" id="246404"/>
    <lineage>
        <taxon>Eukaryota</taxon>
        <taxon>Fungi</taxon>
        <taxon>Fungi incertae sedis</taxon>
        <taxon>Chytridiomycota</taxon>
        <taxon>Chytridiomycota incertae sedis</taxon>
        <taxon>Chytridiomycetes</taxon>
        <taxon>Chytridiales</taxon>
        <taxon>Chytriomycetaceae</taxon>
        <taxon>Chytriomyces</taxon>
    </lineage>
</organism>
<dbReference type="PANTHER" id="PTHR21551:SF0">
    <property type="entry name" value="PROTEIN ASSOCIATED WITH TOPO II RELATED-1, ISOFORM A"/>
    <property type="match status" value="1"/>
</dbReference>
<proteinExistence type="inferred from homology"/>
<feature type="region of interest" description="Disordered" evidence="7">
    <location>
        <begin position="1"/>
        <end position="45"/>
    </location>
</feature>
<dbReference type="OrthoDB" id="74835at2759"/>
<dbReference type="GO" id="GO:0033962">
    <property type="term" value="P:P-body assembly"/>
    <property type="evidence" value="ECO:0007669"/>
    <property type="project" value="TreeGrafter"/>
</dbReference>
<keyword evidence="4" id="KW-0963">Cytoplasm</keyword>
<dbReference type="GO" id="GO:0000932">
    <property type="term" value="C:P-body"/>
    <property type="evidence" value="ECO:0007669"/>
    <property type="project" value="UniProtKB-SubCell"/>
</dbReference>
<evidence type="ECO:0000256" key="4">
    <source>
        <dbReference type="ARBA" id="ARBA00022490"/>
    </source>
</evidence>
<dbReference type="Pfam" id="PF09770">
    <property type="entry name" value="PAT1"/>
    <property type="match status" value="1"/>
</dbReference>
<dbReference type="Proteomes" id="UP000320333">
    <property type="component" value="Unassembled WGS sequence"/>
</dbReference>
<evidence type="ECO:0000256" key="7">
    <source>
        <dbReference type="SAM" id="MobiDB-lite"/>
    </source>
</evidence>
<gene>
    <name evidence="9" type="ORF">CcCBS67573_g01454</name>
</gene>
<evidence type="ECO:0000256" key="1">
    <source>
        <dbReference type="ARBA" id="ARBA00004123"/>
    </source>
</evidence>
<reference evidence="9 10" key="1">
    <citation type="journal article" date="2019" name="Sci. Rep.">
        <title>Comparative genomics of chytrid fungi reveal insights into the obligate biotrophic and pathogenic lifestyle of Synchytrium endobioticum.</title>
        <authorList>
            <person name="van de Vossenberg B.T.L.H."/>
            <person name="Warris S."/>
            <person name="Nguyen H.D.T."/>
            <person name="van Gent-Pelzer M.P.E."/>
            <person name="Joly D.L."/>
            <person name="van de Geest H.C."/>
            <person name="Bonants P.J.M."/>
            <person name="Smith D.S."/>
            <person name="Levesque C.A."/>
            <person name="van der Lee T.A.J."/>
        </authorList>
    </citation>
    <scope>NUCLEOTIDE SEQUENCE [LARGE SCALE GENOMIC DNA]</scope>
    <source>
        <strain evidence="9 10">CBS 675.73</strain>
    </source>
</reference>
<dbReference type="GO" id="GO:0003723">
    <property type="term" value="F:RNA binding"/>
    <property type="evidence" value="ECO:0007669"/>
    <property type="project" value="UniProtKB-KW"/>
</dbReference>
<feature type="region of interest" description="Disordered" evidence="7">
    <location>
        <begin position="410"/>
        <end position="430"/>
    </location>
</feature>
<feature type="compositionally biased region" description="Low complexity" evidence="7">
    <location>
        <begin position="253"/>
        <end position="262"/>
    </location>
</feature>
<dbReference type="InterPro" id="IPR019167">
    <property type="entry name" value="PAT1_dom"/>
</dbReference>
<feature type="compositionally biased region" description="Polar residues" evidence="7">
    <location>
        <begin position="337"/>
        <end position="348"/>
    </location>
</feature>
<dbReference type="PANTHER" id="PTHR21551">
    <property type="entry name" value="TOPOISOMERASE II-ASSOCIATED PROTEIN PAT1"/>
    <property type="match status" value="1"/>
</dbReference>
<dbReference type="EMBL" id="QEAP01000024">
    <property type="protein sequence ID" value="TPX77291.1"/>
    <property type="molecule type" value="Genomic_DNA"/>
</dbReference>
<evidence type="ECO:0000313" key="9">
    <source>
        <dbReference type="EMBL" id="TPX77291.1"/>
    </source>
</evidence>
<comment type="subcellular location">
    <subcellularLocation>
        <location evidence="2">Cytoplasm</location>
        <location evidence="2">P-body</location>
    </subcellularLocation>
    <subcellularLocation>
        <location evidence="1">Nucleus</location>
    </subcellularLocation>
</comment>
<evidence type="ECO:0000256" key="6">
    <source>
        <dbReference type="ARBA" id="ARBA00023242"/>
    </source>
</evidence>
<feature type="region of interest" description="Disordered" evidence="7">
    <location>
        <begin position="230"/>
        <end position="348"/>
    </location>
</feature>
<accession>A0A507FLI6</accession>
<evidence type="ECO:0000256" key="3">
    <source>
        <dbReference type="ARBA" id="ARBA00009138"/>
    </source>
</evidence>
<dbReference type="InterPro" id="IPR039900">
    <property type="entry name" value="Pat1-like"/>
</dbReference>
<dbReference type="AlphaFoldDB" id="A0A507FLI6"/>
<keyword evidence="10" id="KW-1185">Reference proteome</keyword>
<feature type="compositionally biased region" description="Low complexity" evidence="7">
    <location>
        <begin position="306"/>
        <end position="322"/>
    </location>
</feature>
<keyword evidence="6" id="KW-0539">Nucleus</keyword>
<feature type="compositionally biased region" description="Gly residues" evidence="7">
    <location>
        <begin position="22"/>
        <end position="41"/>
    </location>
</feature>
<keyword evidence="5" id="KW-0694">RNA-binding</keyword>
<evidence type="ECO:0000313" key="10">
    <source>
        <dbReference type="Proteomes" id="UP000320333"/>
    </source>
</evidence>
<dbReference type="GO" id="GO:0005634">
    <property type="term" value="C:nucleus"/>
    <property type="evidence" value="ECO:0007669"/>
    <property type="project" value="UniProtKB-SubCell"/>
</dbReference>
<evidence type="ECO:0000259" key="8">
    <source>
        <dbReference type="Pfam" id="PF09770"/>
    </source>
</evidence>
<dbReference type="STRING" id="246404.A0A507FLI6"/>
<feature type="domain" description="mRNA decay factor PAT1" evidence="8">
    <location>
        <begin position="446"/>
        <end position="886"/>
    </location>
</feature>
<evidence type="ECO:0000256" key="5">
    <source>
        <dbReference type="ARBA" id="ARBA00022884"/>
    </source>
</evidence>
<comment type="caution">
    <text evidence="9">The sequence shown here is derived from an EMBL/GenBank/DDBJ whole genome shotgun (WGS) entry which is preliminary data.</text>
</comment>
<dbReference type="GO" id="GO:0000290">
    <property type="term" value="P:deadenylation-dependent decapping of nuclear-transcribed mRNA"/>
    <property type="evidence" value="ECO:0007669"/>
    <property type="project" value="InterPro"/>
</dbReference>
<comment type="similarity">
    <text evidence="3">Belongs to the PAT1 family.</text>
</comment>
<sequence length="894" mass="97876">MSFFGFDTSKPVRGNERADAANGGGGENEGTGGLDGAGMDGLDGSRLDSLLEERFKYGTYGGEQSDDVDGLLLEDDDDLNDETFGGSGADVGTDFDFTAGASFPVESDDFFASTSKGPISPVKTTSGHAVGSSGPKMMSLEEIEAQMMSNRHLTQPPLQQSQHSQPIFNQQFQSPGFGGPPQFRLANNQFPPAPQAALSIGSQFGDRRILSVTEIEEGLLQQKQQQQHLQQHMSHTQQPLQVNHISSGPPGHPQFQQGHPVGFAPLQHMNPPVMGPPGMMASGSPPHHHPNLPQFNGPPMGGPMLQNQIFPPAQQFQQPSAPRSFHGSPIPLHPPATGNQPLSTSNQQNLPQDEMLRNAQLYAQQQHQMQMQQQQQRGGGRGEYGAMRYNNVQAMNNRKNVLMHTGFSSEDNPQRGASGKGPGAFDGGWSMQSNRTPRWIRYADSMTQYEKETIAKIQIAQLVSESPFRDDFYYQIYNLFKSSVSDVGIAGANWQQTVVNQGKDTSDMQAQMKKLIEGKKIKQKGTTCKYALYSSISTSLLMATILVTVALEGALGKISLTSVKNPRQLIQINQAAKENHSVPTFSRLTRRKILKSIEKVYTCILNLEQLKRKPPTVGVDDEAWNADSQQNIAELWEELSLNDNIPFTLPHPFPYFLSYSKGKKAFSRLVPYLTPDQMFAALSTLFSRAESLDVCNMPAGSQDEAIELFASTVVPTLVSFISEVPLQVVNAFLRILLERHNMVWLAKSKAGLAFLALLLSRAEILKQGGGLQQGLRPPGADDLALWTELYNFLFASLEGNFAAIFPPTPSPDALDTSKPADEVYIWQFLAAMAVGATSADHQRVLLTEVRDKIFETSRRGSGSENPEDVRALTNVNLFLNALGLGIDASQLANM</sequence>
<feature type="compositionally biased region" description="Low complexity" evidence="7">
    <location>
        <begin position="276"/>
        <end position="285"/>
    </location>
</feature>
<protein>
    <recommendedName>
        <fullName evidence="8">mRNA decay factor PAT1 domain-containing protein</fullName>
    </recommendedName>
</protein>
<name>A0A507FLI6_9FUNG</name>